<dbReference type="GO" id="GO:0005811">
    <property type="term" value="C:lipid droplet"/>
    <property type="evidence" value="ECO:0007669"/>
    <property type="project" value="TreeGrafter"/>
</dbReference>
<organism evidence="2 3">
    <name type="scientific">Monascus purpureus</name>
    <name type="common">Red mold</name>
    <name type="synonym">Monascus anka</name>
    <dbReference type="NCBI Taxonomy" id="5098"/>
    <lineage>
        <taxon>Eukaryota</taxon>
        <taxon>Fungi</taxon>
        <taxon>Dikarya</taxon>
        <taxon>Ascomycota</taxon>
        <taxon>Pezizomycotina</taxon>
        <taxon>Eurotiomycetes</taxon>
        <taxon>Eurotiomycetidae</taxon>
        <taxon>Eurotiales</taxon>
        <taxon>Aspergillaceae</taxon>
        <taxon>Monascus</taxon>
    </lineage>
</organism>
<gene>
    <name evidence="2" type="ORF">MPDQ_007095</name>
</gene>
<dbReference type="GO" id="GO:0009247">
    <property type="term" value="P:glycolipid biosynthetic process"/>
    <property type="evidence" value="ECO:0007669"/>
    <property type="project" value="TreeGrafter"/>
</dbReference>
<sequence length="364" mass="39921">MASSRQFDIILLGPTGYTGKWCAEHIVQYLPTDLKWALAGRSLQKIEGVAADLKKLNPDRIAPGETPWVKSMIEKYHETAKASGAVLIHSVGIESALADILTWSVVKRFHDDFSSPVREVTCCVSDQKTSGASGGTLLTLLTTIEALPLSKMLETSDPFALAASPPPEDIPSSTLSEKILGVCSVRDLGTLTTSPFAFVDVPTVHRSSTLFPNLYGSRFYFREFIRVRNVLVGVLVHFAIVAVFLLLLTRPFRWLVKKVVYAPGNGPRREDSVNDFTEYLAVATEDTDVATPKRVIGRLECRKTLYELTGLLLAEAAMVIVMHEEKVKEVSGCGIVTPAALGQEFVDRIEKVGCRIETKVLGNQ</sequence>
<dbReference type="InterPro" id="IPR051276">
    <property type="entry name" value="Saccharopine_DH-like_oxidrdct"/>
</dbReference>
<dbReference type="PANTHER" id="PTHR12286:SF5">
    <property type="entry name" value="SACCHAROPINE DEHYDROGENASE-LIKE OXIDOREDUCTASE"/>
    <property type="match status" value="1"/>
</dbReference>
<keyword evidence="3" id="KW-1185">Reference proteome</keyword>
<dbReference type="Proteomes" id="UP000319663">
    <property type="component" value="Unassembled WGS sequence"/>
</dbReference>
<name>A0A507R5C6_MONPU</name>
<keyword evidence="1" id="KW-0812">Transmembrane</keyword>
<dbReference type="EMBL" id="VIFY01000007">
    <property type="protein sequence ID" value="TQB76700.1"/>
    <property type="molecule type" value="Genomic_DNA"/>
</dbReference>
<feature type="transmembrane region" description="Helical" evidence="1">
    <location>
        <begin position="230"/>
        <end position="248"/>
    </location>
</feature>
<dbReference type="GO" id="GO:0005739">
    <property type="term" value="C:mitochondrion"/>
    <property type="evidence" value="ECO:0007669"/>
    <property type="project" value="TreeGrafter"/>
</dbReference>
<evidence type="ECO:0000313" key="2">
    <source>
        <dbReference type="EMBL" id="TQB76700.1"/>
    </source>
</evidence>
<reference evidence="2 3" key="1">
    <citation type="submission" date="2019-06" db="EMBL/GenBank/DDBJ databases">
        <title>Wine fermentation using esterase from Monascus purpureus.</title>
        <authorList>
            <person name="Geng C."/>
            <person name="Zhang Y."/>
        </authorList>
    </citation>
    <scope>NUCLEOTIDE SEQUENCE [LARGE SCALE GENOMIC DNA]</scope>
    <source>
        <strain evidence="2">HQ1</strain>
    </source>
</reference>
<keyword evidence="1" id="KW-0472">Membrane</keyword>
<keyword evidence="1" id="KW-1133">Transmembrane helix</keyword>
<accession>A0A507R5C6</accession>
<evidence type="ECO:0000313" key="3">
    <source>
        <dbReference type="Proteomes" id="UP000319663"/>
    </source>
</evidence>
<dbReference type="AlphaFoldDB" id="A0A507R5C6"/>
<proteinExistence type="predicted"/>
<protein>
    <recommendedName>
        <fullName evidence="4">Saccharopine dehydrogenase NADP binding domain-containing protein</fullName>
    </recommendedName>
</protein>
<dbReference type="GO" id="GO:0005886">
    <property type="term" value="C:plasma membrane"/>
    <property type="evidence" value="ECO:0007669"/>
    <property type="project" value="TreeGrafter"/>
</dbReference>
<dbReference type="PANTHER" id="PTHR12286">
    <property type="entry name" value="SACCHAROPINE DEHYDROGENASE-LIKE OXIDOREDUCTASE"/>
    <property type="match status" value="1"/>
</dbReference>
<evidence type="ECO:0000256" key="1">
    <source>
        <dbReference type="SAM" id="Phobius"/>
    </source>
</evidence>
<evidence type="ECO:0008006" key="4">
    <source>
        <dbReference type="Google" id="ProtNLM"/>
    </source>
</evidence>
<comment type="caution">
    <text evidence="2">The sequence shown here is derived from an EMBL/GenBank/DDBJ whole genome shotgun (WGS) entry which is preliminary data.</text>
</comment>